<dbReference type="GO" id="GO:0005829">
    <property type="term" value="C:cytosol"/>
    <property type="evidence" value="ECO:0007669"/>
    <property type="project" value="TreeGrafter"/>
</dbReference>
<dbReference type="PANTHER" id="PTHR11815">
    <property type="entry name" value="SUCCINYL-COA SYNTHETASE BETA CHAIN"/>
    <property type="match status" value="1"/>
</dbReference>
<dbReference type="InterPro" id="IPR016102">
    <property type="entry name" value="Succinyl-CoA_synth-like"/>
</dbReference>
<dbReference type="InterPro" id="IPR005811">
    <property type="entry name" value="SUCC_ACL_C"/>
</dbReference>
<evidence type="ECO:0000256" key="2">
    <source>
        <dbReference type="ARBA" id="ARBA00022723"/>
    </source>
</evidence>
<dbReference type="InterPro" id="IPR013650">
    <property type="entry name" value="ATP-grasp_succ-CoA_synth-type"/>
</dbReference>
<keyword evidence="4" id="KW-0460">Magnesium</keyword>
<dbReference type="GO" id="GO:0006099">
    <property type="term" value="P:tricarboxylic acid cycle"/>
    <property type="evidence" value="ECO:0007669"/>
    <property type="project" value="InterPro"/>
</dbReference>
<dbReference type="Pfam" id="PF08442">
    <property type="entry name" value="ATP-grasp_2"/>
    <property type="match status" value="1"/>
</dbReference>
<accession>A0A2T1D720</accession>
<keyword evidence="1 7" id="KW-0436">Ligase</keyword>
<evidence type="ECO:0000313" key="7">
    <source>
        <dbReference type="EMBL" id="PSB16315.1"/>
    </source>
</evidence>
<dbReference type="EMBL" id="PVWG01000044">
    <property type="protein sequence ID" value="PSB16315.1"/>
    <property type="molecule type" value="Genomic_DNA"/>
</dbReference>
<dbReference type="GO" id="GO:0006104">
    <property type="term" value="P:succinyl-CoA metabolic process"/>
    <property type="evidence" value="ECO:0007669"/>
    <property type="project" value="TreeGrafter"/>
</dbReference>
<dbReference type="InterPro" id="IPR011761">
    <property type="entry name" value="ATP-grasp"/>
</dbReference>
<dbReference type="GO" id="GO:0042709">
    <property type="term" value="C:succinate-CoA ligase complex"/>
    <property type="evidence" value="ECO:0007669"/>
    <property type="project" value="TreeGrafter"/>
</dbReference>
<dbReference type="SUPFAM" id="SSF56059">
    <property type="entry name" value="Glutathione synthetase ATP-binding domain-like"/>
    <property type="match status" value="1"/>
</dbReference>
<evidence type="ECO:0000256" key="4">
    <source>
        <dbReference type="ARBA" id="ARBA00022842"/>
    </source>
</evidence>
<sequence>MDLLEYQAKELFREMGIPVLPSQRIDRPRDLKGLELPYPIVLKSQVYMGGRGRVGGVRFVENTIDAVAAAQTIFNLPIMGEYPKALLAEAKYDVQQELYLAVVLNRSIRRPVLLGSLKGGVDVQTAIDEMQHVIVDQEFSPFYARRLMLKMGLKGSLINSVSAIVEKMYRLFLDNDLDLVEINPLGVSPTGEVMALDGKVTVNDDALARHPALAALEPNASLPVDPLRALDESVLQPASDRSLEVTSTLDPDGQVGILCNGAGLTMATMDLVGQAGGKPANFLNIGSETHYNWLPETLCERLETGLEAIAQNKQVRVVLINLVTGTVPCDQIAESIAQFFQRQSRKVRSISEAREEVMVSRVVRTPQLVVRLVGSRVMEAKERLSTTQALVVDDLDMAVSKVVSFTKQTKKPT</sequence>
<comment type="caution">
    <text evidence="7">The sequence shown here is derived from an EMBL/GenBank/DDBJ whole genome shotgun (WGS) entry which is preliminary data.</text>
</comment>
<dbReference type="GO" id="GO:0005524">
    <property type="term" value="F:ATP binding"/>
    <property type="evidence" value="ECO:0007669"/>
    <property type="project" value="UniProtKB-UniRule"/>
</dbReference>
<dbReference type="PROSITE" id="PS50975">
    <property type="entry name" value="ATP_GRASP"/>
    <property type="match status" value="1"/>
</dbReference>
<dbReference type="Pfam" id="PF00549">
    <property type="entry name" value="Ligase_CoA"/>
    <property type="match status" value="1"/>
</dbReference>
<feature type="domain" description="ATP-grasp" evidence="6">
    <location>
        <begin position="9"/>
        <end position="215"/>
    </location>
</feature>
<dbReference type="Gene3D" id="3.30.1490.20">
    <property type="entry name" value="ATP-grasp fold, A domain"/>
    <property type="match status" value="1"/>
</dbReference>
<dbReference type="InterPro" id="IPR005809">
    <property type="entry name" value="Succ_CoA_ligase-like_bsu"/>
</dbReference>
<protein>
    <submittedName>
        <fullName evidence="7">Succinate--CoA ligase subunit beta</fullName>
    </submittedName>
</protein>
<evidence type="ECO:0000256" key="3">
    <source>
        <dbReference type="ARBA" id="ARBA00022741"/>
    </source>
</evidence>
<dbReference type="InterPro" id="IPR013815">
    <property type="entry name" value="ATP_grasp_subdomain_1"/>
</dbReference>
<dbReference type="SUPFAM" id="SSF52210">
    <property type="entry name" value="Succinyl-CoA synthetase domains"/>
    <property type="match status" value="1"/>
</dbReference>
<evidence type="ECO:0000259" key="6">
    <source>
        <dbReference type="PROSITE" id="PS50975"/>
    </source>
</evidence>
<dbReference type="STRING" id="1920490.GCA_001895925_01191"/>
<evidence type="ECO:0000256" key="1">
    <source>
        <dbReference type="ARBA" id="ARBA00022598"/>
    </source>
</evidence>
<keyword evidence="2" id="KW-0479">Metal-binding</keyword>
<organism evidence="7 8">
    <name type="scientific">Phormidesmis priestleyi ULC007</name>
    <dbReference type="NCBI Taxonomy" id="1920490"/>
    <lineage>
        <taxon>Bacteria</taxon>
        <taxon>Bacillati</taxon>
        <taxon>Cyanobacteriota</taxon>
        <taxon>Cyanophyceae</taxon>
        <taxon>Leptolyngbyales</taxon>
        <taxon>Leptolyngbyaceae</taxon>
        <taxon>Phormidesmis</taxon>
    </lineage>
</organism>
<reference evidence="7 8" key="1">
    <citation type="submission" date="2018-02" db="EMBL/GenBank/DDBJ databases">
        <authorList>
            <person name="Cohen D.B."/>
            <person name="Kent A.D."/>
        </authorList>
    </citation>
    <scope>NUCLEOTIDE SEQUENCE [LARGE SCALE GENOMIC DNA]</scope>
    <source>
        <strain evidence="7 8">ULC007</strain>
    </source>
</reference>
<keyword evidence="5" id="KW-0067">ATP-binding</keyword>
<dbReference type="GO" id="GO:0004775">
    <property type="term" value="F:succinate-CoA ligase (ADP-forming) activity"/>
    <property type="evidence" value="ECO:0007669"/>
    <property type="project" value="TreeGrafter"/>
</dbReference>
<dbReference type="Proteomes" id="UP000238634">
    <property type="component" value="Unassembled WGS sequence"/>
</dbReference>
<dbReference type="PANTHER" id="PTHR11815:SF10">
    <property type="entry name" value="SUCCINATE--COA LIGASE [GDP-FORMING] SUBUNIT BETA, MITOCHONDRIAL"/>
    <property type="match status" value="1"/>
</dbReference>
<dbReference type="OrthoDB" id="9802602at2"/>
<dbReference type="Gene3D" id="3.30.470.20">
    <property type="entry name" value="ATP-grasp fold, B domain"/>
    <property type="match status" value="1"/>
</dbReference>
<dbReference type="RefSeq" id="WP_073073765.1">
    <property type="nucleotide sequence ID" value="NZ_MPPI01000025.1"/>
</dbReference>
<dbReference type="AlphaFoldDB" id="A0A2T1D720"/>
<dbReference type="PIRSF" id="PIRSF001554">
    <property type="entry name" value="SucCS_beta"/>
    <property type="match status" value="1"/>
</dbReference>
<name>A0A2T1D720_9CYAN</name>
<keyword evidence="8" id="KW-1185">Reference proteome</keyword>
<proteinExistence type="predicted"/>
<evidence type="ECO:0000256" key="5">
    <source>
        <dbReference type="PROSITE-ProRule" id="PRU00409"/>
    </source>
</evidence>
<dbReference type="Gene3D" id="3.40.50.261">
    <property type="entry name" value="Succinyl-CoA synthetase domains"/>
    <property type="match status" value="1"/>
</dbReference>
<dbReference type="GO" id="GO:0046872">
    <property type="term" value="F:metal ion binding"/>
    <property type="evidence" value="ECO:0007669"/>
    <property type="project" value="UniProtKB-KW"/>
</dbReference>
<dbReference type="PROSITE" id="PS01217">
    <property type="entry name" value="SUCCINYL_COA_LIG_3"/>
    <property type="match status" value="1"/>
</dbReference>
<keyword evidence="3 5" id="KW-0547">Nucleotide-binding</keyword>
<evidence type="ECO:0000313" key="8">
    <source>
        <dbReference type="Proteomes" id="UP000238634"/>
    </source>
</evidence>
<reference evidence="7 8" key="2">
    <citation type="submission" date="2018-03" db="EMBL/GenBank/DDBJ databases">
        <title>The ancient ancestry and fast evolution of plastids.</title>
        <authorList>
            <person name="Moore K.R."/>
            <person name="Magnabosco C."/>
            <person name="Momper L."/>
            <person name="Gold D.A."/>
            <person name="Bosak T."/>
            <person name="Fournier G.P."/>
        </authorList>
    </citation>
    <scope>NUCLEOTIDE SEQUENCE [LARGE SCALE GENOMIC DNA]</scope>
    <source>
        <strain evidence="7 8">ULC007</strain>
    </source>
</reference>
<dbReference type="InterPro" id="IPR017866">
    <property type="entry name" value="Succ-CoA_synthase_bsu_CS"/>
</dbReference>
<gene>
    <name evidence="7" type="ORF">C7B65_22075</name>
</gene>